<evidence type="ECO:0000313" key="3">
    <source>
        <dbReference type="EMBL" id="KAA8537847.1"/>
    </source>
</evidence>
<dbReference type="AlphaFoldDB" id="A0A5J5B7V4"/>
<dbReference type="SMART" id="SM00546">
    <property type="entry name" value="CUE"/>
    <property type="match status" value="1"/>
</dbReference>
<dbReference type="EMBL" id="CM018038">
    <property type="protein sequence ID" value="KAA8537847.1"/>
    <property type="molecule type" value="Genomic_DNA"/>
</dbReference>
<dbReference type="Pfam" id="PF02845">
    <property type="entry name" value="CUE"/>
    <property type="match status" value="1"/>
</dbReference>
<keyword evidence="4" id="KW-1185">Reference proteome</keyword>
<accession>A0A5J5B7V4</accession>
<feature type="compositionally biased region" description="Polar residues" evidence="1">
    <location>
        <begin position="37"/>
        <end position="53"/>
    </location>
</feature>
<dbReference type="PANTHER" id="PTHR21494">
    <property type="entry name" value="ACTIVATING SIGNAL COINTEGRATOR 1 COMPLEX SUBUNIT 2 ASC-1 COMPLEX SUBUNIT P100"/>
    <property type="match status" value="1"/>
</dbReference>
<sequence length="877" mass="96884">MSNRYAHNKHDGNKGFPKSQKKFVPKAHNSTPREPDTNPTLSNSLRQSFSRQSDAAATTSGGSGGATESTSRVRMGENGEWVSGKIHGGNFVNYLPQDEAVAAGFGADEGGLDPVESQRVVDLLNRELSRLLKLNPRDFWREVANDFSLHEFLESFLKVRSRWYDFPHRGAKGIVAGVIVGEFELSKRVFMVLYRISSNRDPGARAADSLSLKEHAALLQEKKLLDLPKLFDICAIYGHENEDLTRSLVMNALKAQPSIHDNFSAALSHFMSIVHTMHQRCSSSLEVLFSSHGLEDHGSRQLHTDYLEVMDFINDAIVSMDAFVGAYEPAAIFFSCPVEMSYGNEELISILARLHDSLLPSLQRGFRIIFTAGEGGRLETLGNMLSSIALSLKMLSMRIVKFGWKLLDLCYLSDEVFEGSFPLPTATKIFPAKVEDPVIRADILVQTFREISGGYSHVEEGQNWGSFLQNVEKNHKIMSRIEFLQNTGWILVDDEQFQYLSMIMKHPLEANIKELPRATTPATSNKLQMDEDAAIIESKISQIKDLFPDYGKGFLSACLEVYNQNPEEVIQMILEGTLHEDLQSLDTTLEKIPPPKSASASRGDKGKGKLLESTTPPSTNMVPTVSASASRNDKGKGKLLESTTPPSTNMVPTVKEQQTDVPSFSSSSSSSVGRYVRKSASDLPDSNALNSRDEKDLAKTAALISQLEYEDEYDDSFDDLGLSVADSGLEETEILSDKMNSSRQKSWETDIESSARNASNSKWNSRKTPQFYVKDGKNYSYKVAGSVAVANYNEATLVNQAQKELIHGLGRGGNLPLGAVSRLTESAEVQDDEPDATEVGGRGSAVNARGRGRRGGGRNYYRKDRAMKKHFSGLTGH</sequence>
<evidence type="ECO:0000256" key="1">
    <source>
        <dbReference type="SAM" id="MobiDB-lite"/>
    </source>
</evidence>
<proteinExistence type="predicted"/>
<feature type="region of interest" description="Disordered" evidence="1">
    <location>
        <begin position="736"/>
        <end position="763"/>
    </location>
</feature>
<dbReference type="InterPro" id="IPR041800">
    <property type="entry name" value="ASCC2_CUE"/>
</dbReference>
<evidence type="ECO:0000259" key="2">
    <source>
        <dbReference type="PROSITE" id="PS51140"/>
    </source>
</evidence>
<dbReference type="InterPro" id="IPR003892">
    <property type="entry name" value="CUE"/>
</dbReference>
<feature type="compositionally biased region" description="Polar residues" evidence="1">
    <location>
        <begin position="641"/>
        <end position="662"/>
    </location>
</feature>
<reference evidence="3 4" key="1">
    <citation type="submission" date="2019-09" db="EMBL/GenBank/DDBJ databases">
        <title>A chromosome-level genome assembly of the Chinese tupelo Nyssa sinensis.</title>
        <authorList>
            <person name="Yang X."/>
            <person name="Kang M."/>
            <person name="Yang Y."/>
            <person name="Xiong H."/>
            <person name="Wang M."/>
            <person name="Zhang Z."/>
            <person name="Wang Z."/>
            <person name="Wu H."/>
            <person name="Ma T."/>
            <person name="Liu J."/>
            <person name="Xi Z."/>
        </authorList>
    </citation>
    <scope>NUCLEOTIDE SEQUENCE [LARGE SCALE GENOMIC DNA]</scope>
    <source>
        <strain evidence="3">J267</strain>
        <tissue evidence="3">Leaf</tissue>
    </source>
</reference>
<feature type="compositionally biased region" description="Low complexity" evidence="1">
    <location>
        <begin position="55"/>
        <end position="70"/>
    </location>
</feature>
<dbReference type="Gene3D" id="1.10.8.10">
    <property type="entry name" value="DNA helicase RuvA subunit, C-terminal domain"/>
    <property type="match status" value="1"/>
</dbReference>
<feature type="region of interest" description="Disordered" evidence="1">
    <location>
        <begin position="589"/>
        <end position="692"/>
    </location>
</feature>
<dbReference type="PANTHER" id="PTHR21494:SF0">
    <property type="entry name" value="ACTIVATING SIGNAL COINTEGRATOR 1 COMPLEX SUBUNIT 2"/>
    <property type="match status" value="1"/>
</dbReference>
<name>A0A5J5B7V4_9ASTE</name>
<gene>
    <name evidence="3" type="ORF">F0562_027573</name>
</gene>
<dbReference type="InterPro" id="IPR009060">
    <property type="entry name" value="UBA-like_sf"/>
</dbReference>
<protein>
    <recommendedName>
        <fullName evidence="2">CUE domain-containing protein</fullName>
    </recommendedName>
</protein>
<feature type="region of interest" description="Disordered" evidence="1">
    <location>
        <begin position="1"/>
        <end position="73"/>
    </location>
</feature>
<feature type="domain" description="CUE" evidence="2">
    <location>
        <begin position="535"/>
        <end position="578"/>
    </location>
</feature>
<feature type="region of interest" description="Disordered" evidence="1">
    <location>
        <begin position="826"/>
        <end position="877"/>
    </location>
</feature>
<evidence type="ECO:0000313" key="4">
    <source>
        <dbReference type="Proteomes" id="UP000325577"/>
    </source>
</evidence>
<dbReference type="Proteomes" id="UP000325577">
    <property type="component" value="Linkage Group LG15"/>
</dbReference>
<feature type="compositionally biased region" description="Polar residues" evidence="1">
    <location>
        <begin position="752"/>
        <end position="763"/>
    </location>
</feature>
<feature type="compositionally biased region" description="Polar residues" evidence="1">
    <location>
        <begin position="612"/>
        <end position="630"/>
    </location>
</feature>
<dbReference type="CDD" id="cd14364">
    <property type="entry name" value="CUE_ASCC2"/>
    <property type="match status" value="1"/>
</dbReference>
<dbReference type="SUPFAM" id="SSF46934">
    <property type="entry name" value="UBA-like"/>
    <property type="match status" value="1"/>
</dbReference>
<dbReference type="GO" id="GO:0043130">
    <property type="term" value="F:ubiquitin binding"/>
    <property type="evidence" value="ECO:0007669"/>
    <property type="project" value="InterPro"/>
</dbReference>
<dbReference type="InterPro" id="IPR052586">
    <property type="entry name" value="ASCC2"/>
</dbReference>
<dbReference type="OrthoDB" id="5577209at2759"/>
<organism evidence="3 4">
    <name type="scientific">Nyssa sinensis</name>
    <dbReference type="NCBI Taxonomy" id="561372"/>
    <lineage>
        <taxon>Eukaryota</taxon>
        <taxon>Viridiplantae</taxon>
        <taxon>Streptophyta</taxon>
        <taxon>Embryophyta</taxon>
        <taxon>Tracheophyta</taxon>
        <taxon>Spermatophyta</taxon>
        <taxon>Magnoliopsida</taxon>
        <taxon>eudicotyledons</taxon>
        <taxon>Gunneridae</taxon>
        <taxon>Pentapetalae</taxon>
        <taxon>asterids</taxon>
        <taxon>Cornales</taxon>
        <taxon>Nyssaceae</taxon>
        <taxon>Nyssa</taxon>
    </lineage>
</organism>
<dbReference type="PROSITE" id="PS51140">
    <property type="entry name" value="CUE"/>
    <property type="match status" value="1"/>
</dbReference>